<dbReference type="AlphaFoldDB" id="A0AAN6V7I3"/>
<dbReference type="EMBL" id="MU853565">
    <property type="protein sequence ID" value="KAK4145879.1"/>
    <property type="molecule type" value="Genomic_DNA"/>
</dbReference>
<sequence>RLYTSLPKKTRLALGGTLLVWGSLGMAFGDKLEAYLGLTPNEADWEHLDSVMPKIRIMDRDQNGGQSGKK</sequence>
<evidence type="ECO:0000313" key="1">
    <source>
        <dbReference type="EMBL" id="KAK4145879.1"/>
    </source>
</evidence>
<feature type="non-terminal residue" evidence="1">
    <location>
        <position position="1"/>
    </location>
</feature>
<organism evidence="1 2">
    <name type="scientific">Dichotomopilus funicola</name>
    <dbReference type="NCBI Taxonomy" id="1934379"/>
    <lineage>
        <taxon>Eukaryota</taxon>
        <taxon>Fungi</taxon>
        <taxon>Dikarya</taxon>
        <taxon>Ascomycota</taxon>
        <taxon>Pezizomycotina</taxon>
        <taxon>Sordariomycetes</taxon>
        <taxon>Sordariomycetidae</taxon>
        <taxon>Sordariales</taxon>
        <taxon>Chaetomiaceae</taxon>
        <taxon>Dichotomopilus</taxon>
    </lineage>
</organism>
<dbReference type="RefSeq" id="XP_062639250.1">
    <property type="nucleotide sequence ID" value="XM_062776535.1"/>
</dbReference>
<keyword evidence="2" id="KW-1185">Reference proteome</keyword>
<gene>
    <name evidence="1" type="ORF">C8A04DRAFT_10314</name>
</gene>
<dbReference type="Proteomes" id="UP001302676">
    <property type="component" value="Unassembled WGS sequence"/>
</dbReference>
<reference evidence="1" key="1">
    <citation type="journal article" date="2023" name="Mol. Phylogenet. Evol.">
        <title>Genome-scale phylogeny and comparative genomics of the fungal order Sordariales.</title>
        <authorList>
            <person name="Hensen N."/>
            <person name="Bonometti L."/>
            <person name="Westerberg I."/>
            <person name="Brannstrom I.O."/>
            <person name="Guillou S."/>
            <person name="Cros-Aarteil S."/>
            <person name="Calhoun S."/>
            <person name="Haridas S."/>
            <person name="Kuo A."/>
            <person name="Mondo S."/>
            <person name="Pangilinan J."/>
            <person name="Riley R."/>
            <person name="LaButti K."/>
            <person name="Andreopoulos B."/>
            <person name="Lipzen A."/>
            <person name="Chen C."/>
            <person name="Yan M."/>
            <person name="Daum C."/>
            <person name="Ng V."/>
            <person name="Clum A."/>
            <person name="Steindorff A."/>
            <person name="Ohm R.A."/>
            <person name="Martin F."/>
            <person name="Silar P."/>
            <person name="Natvig D.O."/>
            <person name="Lalanne C."/>
            <person name="Gautier V."/>
            <person name="Ament-Velasquez S.L."/>
            <person name="Kruys A."/>
            <person name="Hutchinson M.I."/>
            <person name="Powell A.J."/>
            <person name="Barry K."/>
            <person name="Miller A.N."/>
            <person name="Grigoriev I.V."/>
            <person name="Debuchy R."/>
            <person name="Gladieux P."/>
            <person name="Hiltunen Thoren M."/>
            <person name="Johannesson H."/>
        </authorList>
    </citation>
    <scope>NUCLEOTIDE SEQUENCE</scope>
    <source>
        <strain evidence="1">CBS 141.50</strain>
    </source>
</reference>
<evidence type="ECO:0000313" key="2">
    <source>
        <dbReference type="Proteomes" id="UP001302676"/>
    </source>
</evidence>
<dbReference type="GeneID" id="87813148"/>
<proteinExistence type="predicted"/>
<comment type="caution">
    <text evidence="1">The sequence shown here is derived from an EMBL/GenBank/DDBJ whole genome shotgun (WGS) entry which is preliminary data.</text>
</comment>
<accession>A0AAN6V7I3</accession>
<protein>
    <submittedName>
        <fullName evidence="1">Uncharacterized protein</fullName>
    </submittedName>
</protein>
<reference evidence="1" key="2">
    <citation type="submission" date="2023-05" db="EMBL/GenBank/DDBJ databases">
        <authorList>
            <consortium name="Lawrence Berkeley National Laboratory"/>
            <person name="Steindorff A."/>
            <person name="Hensen N."/>
            <person name="Bonometti L."/>
            <person name="Westerberg I."/>
            <person name="Brannstrom I.O."/>
            <person name="Guillou S."/>
            <person name="Cros-Aarteil S."/>
            <person name="Calhoun S."/>
            <person name="Haridas S."/>
            <person name="Kuo A."/>
            <person name="Mondo S."/>
            <person name="Pangilinan J."/>
            <person name="Riley R."/>
            <person name="Labutti K."/>
            <person name="Andreopoulos B."/>
            <person name="Lipzen A."/>
            <person name="Chen C."/>
            <person name="Yanf M."/>
            <person name="Daum C."/>
            <person name="Ng V."/>
            <person name="Clum A."/>
            <person name="Ohm R."/>
            <person name="Martin F."/>
            <person name="Silar P."/>
            <person name="Natvig D."/>
            <person name="Lalanne C."/>
            <person name="Gautier V."/>
            <person name="Ament-Velasquez S.L."/>
            <person name="Kruys A."/>
            <person name="Hutchinson M.I."/>
            <person name="Powell A.J."/>
            <person name="Barry K."/>
            <person name="Miller A.N."/>
            <person name="Grigoriev I.V."/>
            <person name="Debuchy R."/>
            <person name="Gladieux P."/>
            <person name="Thoren M.H."/>
            <person name="Johannesson H."/>
        </authorList>
    </citation>
    <scope>NUCLEOTIDE SEQUENCE</scope>
    <source>
        <strain evidence="1">CBS 141.50</strain>
    </source>
</reference>
<name>A0AAN6V7I3_9PEZI</name>